<evidence type="ECO:0000313" key="3">
    <source>
        <dbReference type="Proteomes" id="UP000324800"/>
    </source>
</evidence>
<organism evidence="2 3">
    <name type="scientific">Streblomastix strix</name>
    <dbReference type="NCBI Taxonomy" id="222440"/>
    <lineage>
        <taxon>Eukaryota</taxon>
        <taxon>Metamonada</taxon>
        <taxon>Preaxostyla</taxon>
        <taxon>Oxymonadida</taxon>
        <taxon>Streblomastigidae</taxon>
        <taxon>Streblomastix</taxon>
    </lineage>
</organism>
<accession>A0A5J4UWV7</accession>
<proteinExistence type="predicted"/>
<dbReference type="Proteomes" id="UP000324800">
    <property type="component" value="Unassembled WGS sequence"/>
</dbReference>
<feature type="non-terminal residue" evidence="2">
    <location>
        <position position="1"/>
    </location>
</feature>
<sequence length="46" mass="5670">LKANVKNFRQSLPLITNLRNEAIRERHWDKLKGEQHCFLIRYWGYI</sequence>
<name>A0A5J4UWV7_9EUKA</name>
<dbReference type="InterPro" id="IPR013602">
    <property type="entry name" value="Dynein_heavy_linker"/>
</dbReference>
<dbReference type="Pfam" id="PF08393">
    <property type="entry name" value="DHC_N2"/>
    <property type="match status" value="1"/>
</dbReference>
<dbReference type="AlphaFoldDB" id="A0A5J4UWV7"/>
<evidence type="ECO:0000259" key="1">
    <source>
        <dbReference type="Pfam" id="PF08393"/>
    </source>
</evidence>
<feature type="domain" description="Dynein heavy chain linker" evidence="1">
    <location>
        <begin position="1"/>
        <end position="33"/>
    </location>
</feature>
<dbReference type="OrthoDB" id="447173at2759"/>
<reference evidence="2 3" key="1">
    <citation type="submission" date="2019-03" db="EMBL/GenBank/DDBJ databases">
        <title>Single cell metagenomics reveals metabolic interactions within the superorganism composed of flagellate Streblomastix strix and complex community of Bacteroidetes bacteria on its surface.</title>
        <authorList>
            <person name="Treitli S.C."/>
            <person name="Kolisko M."/>
            <person name="Husnik F."/>
            <person name="Keeling P."/>
            <person name="Hampl V."/>
        </authorList>
    </citation>
    <scope>NUCLEOTIDE SEQUENCE [LARGE SCALE GENOMIC DNA]</scope>
    <source>
        <strain evidence="2">ST1C</strain>
    </source>
</reference>
<protein>
    <recommendedName>
        <fullName evidence="1">Dynein heavy chain linker domain-containing protein</fullName>
    </recommendedName>
</protein>
<comment type="caution">
    <text evidence="2">The sequence shown here is derived from an EMBL/GenBank/DDBJ whole genome shotgun (WGS) entry which is preliminary data.</text>
</comment>
<evidence type="ECO:0000313" key="2">
    <source>
        <dbReference type="EMBL" id="KAA6374803.1"/>
    </source>
</evidence>
<gene>
    <name evidence="2" type="ORF">EZS28_029669</name>
</gene>
<dbReference type="EMBL" id="SNRW01011708">
    <property type="protein sequence ID" value="KAA6374803.1"/>
    <property type="molecule type" value="Genomic_DNA"/>
</dbReference>